<feature type="domain" description="TIL" evidence="4">
    <location>
        <begin position="96"/>
        <end position="156"/>
    </location>
</feature>
<dbReference type="SUPFAM" id="SSF57567">
    <property type="entry name" value="Serine protease inhibitors"/>
    <property type="match status" value="2"/>
</dbReference>
<keyword evidence="2" id="KW-1015">Disulfide bond</keyword>
<dbReference type="GO" id="GO:0030414">
    <property type="term" value="F:peptidase inhibitor activity"/>
    <property type="evidence" value="ECO:0007669"/>
    <property type="project" value="UniProtKB-KW"/>
</dbReference>
<evidence type="ECO:0000259" key="4">
    <source>
        <dbReference type="Pfam" id="PF01826"/>
    </source>
</evidence>
<keyword evidence="6" id="KW-1185">Reference proteome</keyword>
<feature type="domain" description="TIL" evidence="4">
    <location>
        <begin position="33"/>
        <end position="92"/>
    </location>
</feature>
<reference evidence="5" key="1">
    <citation type="submission" date="2023-03" db="EMBL/GenBank/DDBJ databases">
        <title>Chromosome-level genomes of two armyworms, Mythimna separata and Mythimna loreyi, provide insights into the biosynthesis and reception of sex pheromones.</title>
        <authorList>
            <person name="Zhao H."/>
        </authorList>
    </citation>
    <scope>NUCLEOTIDE SEQUENCE</scope>
    <source>
        <strain evidence="5">BeijingLab</strain>
        <tissue evidence="5">Pupa</tissue>
    </source>
</reference>
<dbReference type="CDD" id="cd19941">
    <property type="entry name" value="TIL"/>
    <property type="match status" value="2"/>
</dbReference>
<keyword evidence="1" id="KW-0646">Protease inhibitor</keyword>
<accession>A0AAD8DZ89</accession>
<proteinExistence type="predicted"/>
<dbReference type="Pfam" id="PF01826">
    <property type="entry name" value="TIL"/>
    <property type="match status" value="2"/>
</dbReference>
<evidence type="ECO:0000313" key="6">
    <source>
        <dbReference type="Proteomes" id="UP001231518"/>
    </source>
</evidence>
<evidence type="ECO:0000256" key="1">
    <source>
        <dbReference type="ARBA" id="ARBA00022690"/>
    </source>
</evidence>
<name>A0AAD8DZ89_MYTSE</name>
<evidence type="ECO:0000256" key="2">
    <source>
        <dbReference type="ARBA" id="ARBA00023157"/>
    </source>
</evidence>
<organism evidence="5 6">
    <name type="scientific">Mythimna separata</name>
    <name type="common">Oriental armyworm</name>
    <name type="synonym">Pseudaletia separata</name>
    <dbReference type="NCBI Taxonomy" id="271217"/>
    <lineage>
        <taxon>Eukaryota</taxon>
        <taxon>Metazoa</taxon>
        <taxon>Ecdysozoa</taxon>
        <taxon>Arthropoda</taxon>
        <taxon>Hexapoda</taxon>
        <taxon>Insecta</taxon>
        <taxon>Pterygota</taxon>
        <taxon>Neoptera</taxon>
        <taxon>Endopterygota</taxon>
        <taxon>Lepidoptera</taxon>
        <taxon>Glossata</taxon>
        <taxon>Ditrysia</taxon>
        <taxon>Noctuoidea</taxon>
        <taxon>Noctuidae</taxon>
        <taxon>Noctuinae</taxon>
        <taxon>Hadenini</taxon>
        <taxon>Mythimna</taxon>
    </lineage>
</organism>
<dbReference type="InterPro" id="IPR051368">
    <property type="entry name" value="SerProtInhib-TIL_Domain"/>
</dbReference>
<dbReference type="AlphaFoldDB" id="A0AAD8DZ89"/>
<evidence type="ECO:0000256" key="3">
    <source>
        <dbReference type="SAM" id="SignalP"/>
    </source>
</evidence>
<sequence length="163" mass="17955">MSRSVLLMCISCVGFSAAQILLSSDPFEFHQECGPNEVPKGCINPCPPEKNCQDRETYLCLAVVVPCVFQCHCKEGFIRKTEGGECIPDEECGPYCGIGQEYTDCKNSCLNETCSAINNPSNCVSEDSEPCKPGCICREGYFRPEEDSVCIPQSECLEIQNLQ</sequence>
<protein>
    <recommendedName>
        <fullName evidence="4">TIL domain-containing protein</fullName>
    </recommendedName>
</protein>
<gene>
    <name evidence="5" type="ORF">PYW07_015158</name>
</gene>
<dbReference type="Proteomes" id="UP001231518">
    <property type="component" value="Chromosome 6"/>
</dbReference>
<keyword evidence="3" id="KW-0732">Signal</keyword>
<dbReference type="InterPro" id="IPR002919">
    <property type="entry name" value="TIL_dom"/>
</dbReference>
<comment type="caution">
    <text evidence="5">The sequence shown here is derived from an EMBL/GenBank/DDBJ whole genome shotgun (WGS) entry which is preliminary data.</text>
</comment>
<dbReference type="PANTHER" id="PTHR23259:SF70">
    <property type="entry name" value="ACCESSORY GLAND PROTEIN ACP62F-RELATED"/>
    <property type="match status" value="1"/>
</dbReference>
<feature type="chain" id="PRO_5042123069" description="TIL domain-containing protein" evidence="3">
    <location>
        <begin position="19"/>
        <end position="163"/>
    </location>
</feature>
<dbReference type="Gene3D" id="2.10.25.10">
    <property type="entry name" value="Laminin"/>
    <property type="match status" value="2"/>
</dbReference>
<feature type="signal peptide" evidence="3">
    <location>
        <begin position="1"/>
        <end position="18"/>
    </location>
</feature>
<dbReference type="EMBL" id="JARGEI010000004">
    <property type="protein sequence ID" value="KAJ8732559.1"/>
    <property type="molecule type" value="Genomic_DNA"/>
</dbReference>
<evidence type="ECO:0000313" key="5">
    <source>
        <dbReference type="EMBL" id="KAJ8732559.1"/>
    </source>
</evidence>
<dbReference type="InterPro" id="IPR036084">
    <property type="entry name" value="Ser_inhib-like_sf"/>
</dbReference>
<dbReference type="PANTHER" id="PTHR23259">
    <property type="entry name" value="RIDDLE"/>
    <property type="match status" value="1"/>
</dbReference>